<evidence type="ECO:0000256" key="5">
    <source>
        <dbReference type="PROSITE-ProRule" id="PRU00205"/>
    </source>
</evidence>
<dbReference type="RefSeq" id="XP_031385229.1">
    <property type="nucleotide sequence ID" value="XM_031529369.1"/>
</dbReference>
<dbReference type="Proteomes" id="UP000515151">
    <property type="component" value="Chromosome 3"/>
</dbReference>
<keyword evidence="4 5" id="KW-0472">Membrane</keyword>
<reference evidence="8" key="1">
    <citation type="journal article" date="2020" name="Plant Biotechnol. J.">
        <title>The pomegranate (Punica granatum L.) draft genome dissects genetic divergence between soft- and hard-seeded cultivars.</title>
        <authorList>
            <person name="Luo X."/>
            <person name="Li H."/>
            <person name="Wu Z."/>
            <person name="Yao W."/>
            <person name="Zhao P."/>
            <person name="Cao D."/>
            <person name="Yu H."/>
            <person name="Li K."/>
            <person name="Poudel K."/>
            <person name="Zhao D."/>
            <person name="Zhang F."/>
            <person name="Xia X."/>
            <person name="Chen L."/>
            <person name="Wang Q."/>
            <person name="Jing D."/>
            <person name="Cao S."/>
        </authorList>
    </citation>
    <scope>NUCLEOTIDE SEQUENCE [LARGE SCALE GENOMIC DNA]</scope>
    <source>
        <strain evidence="8">cv. Tunisia</strain>
    </source>
</reference>
<dbReference type="PANTHER" id="PTHR31766">
    <property type="entry name" value="GLABROUS1 ENHANCER-BINDING PROTEIN-LIKE 2"/>
    <property type="match status" value="1"/>
</dbReference>
<proteinExistence type="predicted"/>
<keyword evidence="8" id="KW-1185">Reference proteome</keyword>
<dbReference type="PANTHER" id="PTHR31766:SF8">
    <property type="entry name" value="TLC DOMAIN-CONTAINING PROTEIN"/>
    <property type="match status" value="1"/>
</dbReference>
<feature type="transmembrane region" description="Helical" evidence="6">
    <location>
        <begin position="136"/>
        <end position="157"/>
    </location>
</feature>
<organism evidence="8 9">
    <name type="scientific">Punica granatum</name>
    <name type="common">Pomegranate</name>
    <dbReference type="NCBI Taxonomy" id="22663"/>
    <lineage>
        <taxon>Eukaryota</taxon>
        <taxon>Viridiplantae</taxon>
        <taxon>Streptophyta</taxon>
        <taxon>Embryophyta</taxon>
        <taxon>Tracheophyta</taxon>
        <taxon>Spermatophyta</taxon>
        <taxon>Magnoliopsida</taxon>
        <taxon>eudicotyledons</taxon>
        <taxon>Gunneridae</taxon>
        <taxon>Pentapetalae</taxon>
        <taxon>rosids</taxon>
        <taxon>malvids</taxon>
        <taxon>Myrtales</taxon>
        <taxon>Lythraceae</taxon>
        <taxon>Punica</taxon>
    </lineage>
</organism>
<protein>
    <submittedName>
        <fullName evidence="9">TLC domain-containing protein At5g14285-like</fullName>
    </submittedName>
</protein>
<sequence length="253" mass="29087">MEDVQMNYHYYCYTPTLQTFFMTFLLVYLLAYFLLFRDWGPRARPFASSCFISLAHGTPATLLAVCAIYTEPPRSFASANTAAQSTVLEFSTAYFLIDLLHYLVFFPHDTLFIIHHVVTLFVLLTCRYMVSRGAYGILVLLVLAEITSPCQNSWSIAKARRDVAPAANKYYRFLSPRFYAFYSVVRGILAPIFVYDLVAFYASGLAEDSIPRWVWLSWVVVMGSGILVSIIWVLNNWKQWYRERSSDAEKKAS</sequence>
<feature type="domain" description="TLC" evidence="7">
    <location>
        <begin position="42"/>
        <end position="245"/>
    </location>
</feature>
<evidence type="ECO:0000256" key="6">
    <source>
        <dbReference type="SAM" id="Phobius"/>
    </source>
</evidence>
<evidence type="ECO:0000256" key="3">
    <source>
        <dbReference type="ARBA" id="ARBA00022989"/>
    </source>
</evidence>
<dbReference type="GO" id="GO:0016020">
    <property type="term" value="C:membrane"/>
    <property type="evidence" value="ECO:0007669"/>
    <property type="project" value="UniProtKB-SubCell"/>
</dbReference>
<dbReference type="InterPro" id="IPR006634">
    <property type="entry name" value="TLC-dom"/>
</dbReference>
<dbReference type="SMART" id="SM00724">
    <property type="entry name" value="TLC"/>
    <property type="match status" value="1"/>
</dbReference>
<evidence type="ECO:0000259" key="7">
    <source>
        <dbReference type="PROSITE" id="PS50922"/>
    </source>
</evidence>
<feature type="transmembrane region" description="Helical" evidence="6">
    <location>
        <begin position="20"/>
        <end position="36"/>
    </location>
</feature>
<feature type="transmembrane region" description="Helical" evidence="6">
    <location>
        <begin position="82"/>
        <end position="104"/>
    </location>
</feature>
<reference evidence="9" key="2">
    <citation type="submission" date="2025-08" db="UniProtKB">
        <authorList>
            <consortium name="RefSeq"/>
        </authorList>
    </citation>
    <scope>IDENTIFICATION</scope>
    <source>
        <tissue evidence="9">Leaf</tissue>
    </source>
</reference>
<keyword evidence="3 6" id="KW-1133">Transmembrane helix</keyword>
<feature type="transmembrane region" description="Helical" evidence="6">
    <location>
        <begin position="48"/>
        <end position="70"/>
    </location>
</feature>
<feature type="transmembrane region" description="Helical" evidence="6">
    <location>
        <begin position="213"/>
        <end position="234"/>
    </location>
</feature>
<evidence type="ECO:0000313" key="8">
    <source>
        <dbReference type="Proteomes" id="UP000515151"/>
    </source>
</evidence>
<evidence type="ECO:0000256" key="1">
    <source>
        <dbReference type="ARBA" id="ARBA00004141"/>
    </source>
</evidence>
<dbReference type="GeneID" id="116199076"/>
<evidence type="ECO:0000256" key="2">
    <source>
        <dbReference type="ARBA" id="ARBA00022692"/>
    </source>
</evidence>
<dbReference type="OrthoDB" id="204175at2759"/>
<evidence type="ECO:0000313" key="9">
    <source>
        <dbReference type="RefSeq" id="XP_031385229.1"/>
    </source>
</evidence>
<name>A0A6P8CST9_PUNGR</name>
<dbReference type="InterPro" id="IPR040327">
    <property type="entry name" value="At5g14285-like"/>
</dbReference>
<feature type="transmembrane region" description="Helical" evidence="6">
    <location>
        <begin position="178"/>
        <end position="201"/>
    </location>
</feature>
<dbReference type="PROSITE" id="PS50922">
    <property type="entry name" value="TLC"/>
    <property type="match status" value="1"/>
</dbReference>
<dbReference type="Pfam" id="PF03798">
    <property type="entry name" value="TRAM_LAG1_CLN8"/>
    <property type="match status" value="1"/>
</dbReference>
<accession>A0A6P8CST9</accession>
<feature type="transmembrane region" description="Helical" evidence="6">
    <location>
        <begin position="111"/>
        <end position="130"/>
    </location>
</feature>
<dbReference type="AlphaFoldDB" id="A0A6P8CST9"/>
<comment type="subcellular location">
    <subcellularLocation>
        <location evidence="1">Membrane</location>
        <topology evidence="1">Multi-pass membrane protein</topology>
    </subcellularLocation>
</comment>
<keyword evidence="2 5" id="KW-0812">Transmembrane</keyword>
<gene>
    <name evidence="9" type="primary">LOC116199076</name>
</gene>
<evidence type="ECO:0000256" key="4">
    <source>
        <dbReference type="ARBA" id="ARBA00023136"/>
    </source>
</evidence>